<dbReference type="RefSeq" id="WP_074241127.1">
    <property type="nucleotide sequence ID" value="NZ_FSRA01000002.1"/>
</dbReference>
<evidence type="ECO:0000259" key="1">
    <source>
        <dbReference type="Pfam" id="PF06445"/>
    </source>
</evidence>
<reference evidence="2 3" key="1">
    <citation type="submission" date="2016-11" db="EMBL/GenBank/DDBJ databases">
        <authorList>
            <person name="Jaros S."/>
            <person name="Januszkiewicz K."/>
            <person name="Wedrychowicz H."/>
        </authorList>
    </citation>
    <scope>NUCLEOTIDE SEQUENCE [LARGE SCALE GENOMIC DNA]</scope>
    <source>
        <strain evidence="2 3">DSM 24787</strain>
    </source>
</reference>
<dbReference type="Proteomes" id="UP000185003">
    <property type="component" value="Unassembled WGS sequence"/>
</dbReference>
<sequence length="200" mass="22764">MQKTDLAKEHKQYYSAKATPEIVTIAAADFITIEGNGDPNSALFNAKVKALYTTAYTIKKIFKLQDKDFKVAKLEGFWWTESGAEVNAVPVSEWEWKLRIQLPSFVKKSDFTQAVALAGNKQIPHLDELRFEHFPGTLAVQILHTGSYHEETPTIHKMLAYIKLHNLEVSGTHHELYITDPSKTPKEKLRTILRLDVKSK</sequence>
<dbReference type="InterPro" id="IPR011256">
    <property type="entry name" value="Reg_factor_effector_dom_sf"/>
</dbReference>
<dbReference type="Gene3D" id="3.20.80.10">
    <property type="entry name" value="Regulatory factor, effector binding domain"/>
    <property type="match status" value="1"/>
</dbReference>
<accession>A0A1N6JDI3</accession>
<proteinExistence type="predicted"/>
<dbReference type="AlphaFoldDB" id="A0A1N6JDI3"/>
<name>A0A1N6JDI3_9BACT</name>
<dbReference type="EMBL" id="FSRA01000002">
    <property type="protein sequence ID" value="SIO42209.1"/>
    <property type="molecule type" value="Genomic_DNA"/>
</dbReference>
<keyword evidence="3" id="KW-1185">Reference proteome</keyword>
<evidence type="ECO:0000313" key="2">
    <source>
        <dbReference type="EMBL" id="SIO42209.1"/>
    </source>
</evidence>
<dbReference type="OrthoDB" id="4772335at2"/>
<organism evidence="2 3">
    <name type="scientific">Chitinophaga niabensis</name>
    <dbReference type="NCBI Taxonomy" id="536979"/>
    <lineage>
        <taxon>Bacteria</taxon>
        <taxon>Pseudomonadati</taxon>
        <taxon>Bacteroidota</taxon>
        <taxon>Chitinophagia</taxon>
        <taxon>Chitinophagales</taxon>
        <taxon>Chitinophagaceae</taxon>
        <taxon>Chitinophaga</taxon>
    </lineage>
</organism>
<evidence type="ECO:0000313" key="3">
    <source>
        <dbReference type="Proteomes" id="UP000185003"/>
    </source>
</evidence>
<dbReference type="SUPFAM" id="SSF55136">
    <property type="entry name" value="Probable bacterial effector-binding domain"/>
    <property type="match status" value="1"/>
</dbReference>
<feature type="domain" description="GyrI-like small molecule binding" evidence="1">
    <location>
        <begin position="19"/>
        <end position="194"/>
    </location>
</feature>
<protein>
    <recommendedName>
        <fullName evidence="1">GyrI-like small molecule binding domain-containing protein</fullName>
    </recommendedName>
</protein>
<dbReference type="Pfam" id="PF06445">
    <property type="entry name" value="GyrI-like"/>
    <property type="match status" value="1"/>
</dbReference>
<dbReference type="STRING" id="536979.SAMN04488055_3880"/>
<dbReference type="InterPro" id="IPR029442">
    <property type="entry name" value="GyrI-like"/>
</dbReference>
<gene>
    <name evidence="2" type="ORF">SAMN04488055_3880</name>
</gene>